<dbReference type="InterPro" id="IPR036188">
    <property type="entry name" value="FAD/NAD-bd_sf"/>
</dbReference>
<keyword evidence="6" id="KW-0812">Transmembrane</keyword>
<dbReference type="GO" id="GO:0005788">
    <property type="term" value="C:endoplasmic reticulum lumen"/>
    <property type="evidence" value="ECO:0007669"/>
    <property type="project" value="TreeGrafter"/>
</dbReference>
<dbReference type="PRINTS" id="PR00368">
    <property type="entry name" value="FADPNR"/>
</dbReference>
<comment type="similarity">
    <text evidence="1">Belongs to the FMO family.</text>
</comment>
<dbReference type="GO" id="GO:0103075">
    <property type="term" value="F:indole-3-pyruvate monooxygenase activity"/>
    <property type="evidence" value="ECO:0007669"/>
    <property type="project" value="UniProtKB-EC"/>
</dbReference>
<sequence>MTLRLAPCAKLPRNIKPTMETKSVRDLLRVGLAVTRAFGPLSSKKENVVRSNVPNLSDDSVSSVSAMLHRSYDAVLSSSATSVSVLVAITSMIVAFFAGTHVGASTSNVPQRGVDYTIPVAFRNDNRAEEEERAYRRDKATGGDDARKRTLHASLAPDRDESVDYCILGAGPGGIQTGTYILRDIPSATLVVLEKRSSAGSFFQRFPIHRKLISINKRYFTEKQTDADFRLRHDWNSLIDPLDDAEPNRLRLLMQNYSDEYYPHASDLARYLDDFATEKLEGLVSYNTEVFSIAKEKTRSAFIVKTSKGEWRCGNVISATGLSAPTQLSAHFWHPKVIGYEQLTDDVSMFAGKRVAVLGAGNAGFETAAAISKVSAHTDIFASSEIRFAHQTHYPGALRIPNAAFLDQYLLKSLDSMIMIDDMIMSQLRITEGFGGVVLRIKGNVDIDDIIASGDKRRCRALEYCFFYDYVIRAIGWKFDRTIFKQSTVPKLEKPGEVTKRGGKYPSMTATYESRNVPGLYFAGAVAHALDFQRSAGGFIHGFRYTSRALTRYLDVKNHGGSWPTVILRGSTHALMHASQRINTASSLYQMYGTLADVILIDATSTQNAYPTVNGVMEDAMRGARYHIDVPMKMLRDGVFVTGPSNETGRSAGGGFIVTITMEFGETFHGRFVVDHGSRNTRTGEFLSEAELENQRNLFLHPVLRLFRRASRRDGTVAIVPNSQPEYTVHLAEDLATDWTHPTVHRDVMRKFIRRAVVLANGVSRGSELGLVELTGESVFEAQFSSDFRLGVFDTIRALWSSRRSTF</sequence>
<accession>A0A1Y5IJ77</accession>
<dbReference type="AlphaFoldDB" id="A0A1Y5IJ77"/>
<evidence type="ECO:0000256" key="3">
    <source>
        <dbReference type="ARBA" id="ARBA00039148"/>
    </source>
</evidence>
<feature type="region of interest" description="Disordered" evidence="5">
    <location>
        <begin position="127"/>
        <end position="153"/>
    </location>
</feature>
<evidence type="ECO:0000256" key="1">
    <source>
        <dbReference type="ARBA" id="ARBA00009183"/>
    </source>
</evidence>
<dbReference type="SUPFAM" id="SSF51905">
    <property type="entry name" value="FAD/NAD(P)-binding domain"/>
    <property type="match status" value="2"/>
</dbReference>
<reference evidence="7" key="1">
    <citation type="submission" date="2017-04" db="EMBL/GenBank/DDBJ databases">
        <title>Population genomics of picophytoplankton unveils novel chromosome hypervariability.</title>
        <authorList>
            <consortium name="DOE Joint Genome Institute"/>
            <person name="Blanc-Mathieu R."/>
            <person name="Krasovec M."/>
            <person name="Hebrard M."/>
            <person name="Yau S."/>
            <person name="Desgranges E."/>
            <person name="Martin J."/>
            <person name="Schackwitz W."/>
            <person name="Kuo A."/>
            <person name="Salin G."/>
            <person name="Donnadieu C."/>
            <person name="Desdevises Y."/>
            <person name="Sanchez-Ferandin S."/>
            <person name="Moreau H."/>
            <person name="Rivals E."/>
            <person name="Grigoriev I.V."/>
            <person name="Grimsley N."/>
            <person name="Eyre-Walker A."/>
            <person name="Piganeau G."/>
        </authorList>
    </citation>
    <scope>NUCLEOTIDE SEQUENCE [LARGE SCALE GENOMIC DNA]</scope>
    <source>
        <strain evidence="7">RCC 1115</strain>
    </source>
</reference>
<feature type="transmembrane region" description="Helical" evidence="6">
    <location>
        <begin position="74"/>
        <end position="98"/>
    </location>
</feature>
<dbReference type="EMBL" id="KZ155776">
    <property type="protein sequence ID" value="OUS48204.1"/>
    <property type="molecule type" value="Genomic_DNA"/>
</dbReference>
<dbReference type="eggNOG" id="KOG1399">
    <property type="taxonomic scope" value="Eukaryota"/>
</dbReference>
<name>A0A1Y5IJ77_OSTTA</name>
<evidence type="ECO:0000256" key="4">
    <source>
        <dbReference type="ARBA" id="ARBA00047707"/>
    </source>
</evidence>
<dbReference type="PRINTS" id="PR00411">
    <property type="entry name" value="PNDRDTASEI"/>
</dbReference>
<comment type="catalytic activity">
    <reaction evidence="4">
        <text>indole-3-pyruvate + NADPH + O2 + H(+) = (indol-3-yl)acetate + CO2 + NADP(+) + H2O</text>
        <dbReference type="Rhea" id="RHEA:34331"/>
        <dbReference type="ChEBI" id="CHEBI:15377"/>
        <dbReference type="ChEBI" id="CHEBI:15378"/>
        <dbReference type="ChEBI" id="CHEBI:15379"/>
        <dbReference type="ChEBI" id="CHEBI:16526"/>
        <dbReference type="ChEBI" id="CHEBI:17640"/>
        <dbReference type="ChEBI" id="CHEBI:30854"/>
        <dbReference type="ChEBI" id="CHEBI:57783"/>
        <dbReference type="ChEBI" id="CHEBI:58349"/>
        <dbReference type="EC" id="1.14.13.168"/>
    </reaction>
</comment>
<evidence type="ECO:0000256" key="6">
    <source>
        <dbReference type="SAM" id="Phobius"/>
    </source>
</evidence>
<feature type="compositionally biased region" description="Basic and acidic residues" evidence="5">
    <location>
        <begin position="133"/>
        <end position="148"/>
    </location>
</feature>
<dbReference type="PANTHER" id="PTHR43539">
    <property type="entry name" value="FLAVIN-BINDING MONOOXYGENASE-LIKE PROTEIN (AFU_ORTHOLOGUE AFUA_4G09220)"/>
    <property type="match status" value="1"/>
</dbReference>
<keyword evidence="7" id="KW-0503">Monooxygenase</keyword>
<evidence type="ECO:0000256" key="2">
    <source>
        <dbReference type="ARBA" id="ARBA00023002"/>
    </source>
</evidence>
<dbReference type="PANTHER" id="PTHR43539:SF23">
    <property type="entry name" value="FAD-DEPENDENT OXIDOREDUCTASE DOMAIN-CONTAINING PROTEIN 2"/>
    <property type="match status" value="1"/>
</dbReference>
<evidence type="ECO:0000313" key="7">
    <source>
        <dbReference type="EMBL" id="OUS48204.1"/>
    </source>
</evidence>
<dbReference type="Gene3D" id="3.50.50.60">
    <property type="entry name" value="FAD/NAD(P)-binding domain"/>
    <property type="match status" value="2"/>
</dbReference>
<dbReference type="EC" id="1.14.13.168" evidence="3"/>
<keyword evidence="2" id="KW-0560">Oxidoreductase</keyword>
<evidence type="ECO:0000256" key="5">
    <source>
        <dbReference type="SAM" id="MobiDB-lite"/>
    </source>
</evidence>
<dbReference type="Proteomes" id="UP000195557">
    <property type="component" value="Unassembled WGS sequence"/>
</dbReference>
<proteinExistence type="inferred from homology"/>
<dbReference type="Pfam" id="PF13738">
    <property type="entry name" value="Pyr_redox_3"/>
    <property type="match status" value="1"/>
</dbReference>
<protein>
    <recommendedName>
        <fullName evidence="3">indole-3-pyruvate monooxygenase</fullName>
        <ecNumber evidence="3">1.14.13.168</ecNumber>
    </recommendedName>
</protein>
<keyword evidence="6" id="KW-0472">Membrane</keyword>
<dbReference type="GO" id="GO:0050660">
    <property type="term" value="F:flavin adenine dinucleotide binding"/>
    <property type="evidence" value="ECO:0007669"/>
    <property type="project" value="TreeGrafter"/>
</dbReference>
<keyword evidence="6" id="KW-1133">Transmembrane helix</keyword>
<dbReference type="InterPro" id="IPR050982">
    <property type="entry name" value="Auxin_biosynth/cation_transpt"/>
</dbReference>
<dbReference type="GO" id="GO:0036503">
    <property type="term" value="P:ERAD pathway"/>
    <property type="evidence" value="ECO:0007669"/>
    <property type="project" value="TreeGrafter"/>
</dbReference>
<organism evidence="7">
    <name type="scientific">Ostreococcus tauri</name>
    <name type="common">Marine green alga</name>
    <dbReference type="NCBI Taxonomy" id="70448"/>
    <lineage>
        <taxon>Eukaryota</taxon>
        <taxon>Viridiplantae</taxon>
        <taxon>Chlorophyta</taxon>
        <taxon>Mamiellophyceae</taxon>
        <taxon>Mamiellales</taxon>
        <taxon>Bathycoccaceae</taxon>
        <taxon>Ostreococcus</taxon>
    </lineage>
</organism>
<gene>
    <name evidence="7" type="ORF">BE221DRAFT_144775</name>
</gene>